<dbReference type="AlphaFoldDB" id="A0A0A7RFL4"/>
<protein>
    <submittedName>
        <fullName evidence="6">Flagellar hook-associated protein 3 FlgL</fullName>
    </submittedName>
</protein>
<accession>A0A0A7RFL4</accession>
<keyword evidence="6" id="KW-0966">Cell projection</keyword>
<feature type="domain" description="Flagellin N-terminal" evidence="4">
    <location>
        <begin position="3"/>
        <end position="140"/>
    </location>
</feature>
<dbReference type="EMBL" id="KM886864">
    <property type="protein sequence ID" value="AJA33975.1"/>
    <property type="molecule type" value="Genomic_DNA"/>
</dbReference>
<dbReference type="NCBIfam" id="TIGR02550">
    <property type="entry name" value="flagell_flgL"/>
    <property type="match status" value="1"/>
</dbReference>
<comment type="similarity">
    <text evidence="2">Belongs to the bacterial flagellin family.</text>
</comment>
<dbReference type="RefSeq" id="WP_057871613.1">
    <property type="nucleotide sequence ID" value="NZ_JBDNSM010000019.1"/>
</dbReference>
<dbReference type="GO" id="GO:0009424">
    <property type="term" value="C:bacterial-type flagellum hook"/>
    <property type="evidence" value="ECO:0007669"/>
    <property type="project" value="InterPro"/>
</dbReference>
<evidence type="ECO:0000256" key="2">
    <source>
        <dbReference type="ARBA" id="ARBA00005709"/>
    </source>
</evidence>
<evidence type="ECO:0000256" key="3">
    <source>
        <dbReference type="ARBA" id="ARBA00023143"/>
    </source>
</evidence>
<dbReference type="InterPro" id="IPR013384">
    <property type="entry name" value="Flagell_FlgL"/>
</dbReference>
<gene>
    <name evidence="6" type="primary">flgL</name>
</gene>
<dbReference type="Pfam" id="PF00669">
    <property type="entry name" value="Flagellin_N"/>
    <property type="match status" value="1"/>
</dbReference>
<dbReference type="InterPro" id="IPR001029">
    <property type="entry name" value="Flagellin_N"/>
</dbReference>
<dbReference type="GO" id="GO:0071973">
    <property type="term" value="P:bacterial-type flagellum-dependent cell motility"/>
    <property type="evidence" value="ECO:0007669"/>
    <property type="project" value="InterPro"/>
</dbReference>
<keyword evidence="3" id="KW-0975">Bacterial flagellum</keyword>
<dbReference type="PANTHER" id="PTHR42792">
    <property type="entry name" value="FLAGELLIN"/>
    <property type="match status" value="1"/>
</dbReference>
<name>A0A0A7RFL4_9LACO</name>
<dbReference type="PANTHER" id="PTHR42792:SF1">
    <property type="entry name" value="FLAGELLAR HOOK-ASSOCIATED PROTEIN 3"/>
    <property type="match status" value="1"/>
</dbReference>
<dbReference type="Pfam" id="PF00700">
    <property type="entry name" value="Flagellin_C"/>
    <property type="match status" value="1"/>
</dbReference>
<evidence type="ECO:0000259" key="5">
    <source>
        <dbReference type="Pfam" id="PF00700"/>
    </source>
</evidence>
<feature type="domain" description="Flagellin C-terminal" evidence="5">
    <location>
        <begin position="230"/>
        <end position="305"/>
    </location>
</feature>
<evidence type="ECO:0000259" key="4">
    <source>
        <dbReference type="Pfam" id="PF00669"/>
    </source>
</evidence>
<proteinExistence type="inferred from homology"/>
<keyword evidence="6" id="KW-0969">Cilium</keyword>
<dbReference type="SUPFAM" id="SSF64518">
    <property type="entry name" value="Phase 1 flagellin"/>
    <property type="match status" value="1"/>
</dbReference>
<sequence>MRIADNTMYNNFLTGYETSTARMQKTMTQLASQKQLTEASDDPLKASQIINLSTSVDQNAMYGDSIQDGISWNQMQDSALSSISDIMLRMRDLIQGSANGTNGSDVNSANKAEIEQDMSQIVDTLNTKYGNKYIFAGENTTTKPFELEKNEAGDITGLTYNGTDGDLSRQIADGVSVDLFANGSKFLANSDTGAQAASLGDYFNNVVTALNSDNKSELGGTLLSDTDAYRDNFVNVRTQIGALTNRLQSALSRNQAQSTNLQQSLSNDQDVDVASAYSNFEKEKLTYNATLAMGTKIMQTTILDYMY</sequence>
<evidence type="ECO:0000313" key="6">
    <source>
        <dbReference type="EMBL" id="AJA33975.1"/>
    </source>
</evidence>
<dbReference type="Gene3D" id="1.20.1330.10">
    <property type="entry name" value="f41 fragment of flagellin, N-terminal domain"/>
    <property type="match status" value="1"/>
</dbReference>
<dbReference type="InterPro" id="IPR001492">
    <property type="entry name" value="Flagellin"/>
</dbReference>
<organism evidence="6">
    <name type="scientific">Liquorilactobacillus ghanensis</name>
    <dbReference type="NCBI Taxonomy" id="399370"/>
    <lineage>
        <taxon>Bacteria</taxon>
        <taxon>Bacillati</taxon>
        <taxon>Bacillota</taxon>
        <taxon>Bacilli</taxon>
        <taxon>Lactobacillales</taxon>
        <taxon>Lactobacillaceae</taxon>
        <taxon>Liquorilactobacillus</taxon>
    </lineage>
</organism>
<comment type="subcellular location">
    <subcellularLocation>
        <location evidence="1">Bacterial flagellum</location>
    </subcellularLocation>
</comment>
<dbReference type="GeneID" id="98318881"/>
<keyword evidence="6" id="KW-0282">Flagellum</keyword>
<dbReference type="GO" id="GO:0005198">
    <property type="term" value="F:structural molecule activity"/>
    <property type="evidence" value="ECO:0007669"/>
    <property type="project" value="InterPro"/>
</dbReference>
<reference evidence="6" key="1">
    <citation type="journal article" date="2014" name="Appl. Environ. Microbiol.">
        <title>Detection and genomic characterization of motility in Lactobacillus curvatus: confirmation of motility in a species outside the Lactobacillus salivarius clade.</title>
        <authorList>
            <person name="Cousin F.J."/>
            <person name="Lynch S.M."/>
            <person name="Harris H.M."/>
            <person name="McCann A."/>
            <person name="Lynch D.B."/>
            <person name="Neville B.A."/>
            <person name="Irisawa T."/>
            <person name="Okada S."/>
            <person name="Endo A."/>
            <person name="O'Toole P.W."/>
        </authorList>
    </citation>
    <scope>NUCLEOTIDE SEQUENCE</scope>
    <source>
        <strain evidence="6">DSM 18630</strain>
    </source>
</reference>
<evidence type="ECO:0000256" key="1">
    <source>
        <dbReference type="ARBA" id="ARBA00004365"/>
    </source>
</evidence>
<dbReference type="InterPro" id="IPR046358">
    <property type="entry name" value="Flagellin_C"/>
</dbReference>